<accession>A0A1Y1SAY7</accession>
<dbReference type="OrthoDB" id="6737158at2"/>
<dbReference type="AlphaFoldDB" id="A0A1Y1SAY7"/>
<sequence>MDVAPKLHREVVIRSYIALVNRDRAILSRTTLRQPKQQADVHSITVKGHYGVNDLTIQEIADGSLDGLQLAITSWIRKDTATHEGSAENKIEPLQFISKESMLSQTYRSMEDYWNALVWNDYEFIVQDKTNRKYIFHQTPTPYELSAAFSQVRKQRLEAQFAGFASSPKLRAIFAKDAFLICPKKVGKRKSVVAKAVAAASENLQGLNAIWKGRELFLADEFPDKFLERQQKYGFSVFEALDVFRCLSLLAEQIMESYPDHDAFQNLTKLRQFCPQLKRADMRRAISKATGLSLSKVGKILSFLSFQGRAKEDLWCHPLIELEGQTLALVTAALVTPVMTRVVEHWLVTMDVDLQDKGFTYESTVLAAINEALNKNPLVTDYDRAKQVKVKVGSISEEIDLIARVGNLILIGEIKSIVTTDSPISQYRSFEILEKAAEQISRKEAFAQEHLEEVFQKLGWTFDPEVEYKFAKFVINSSRMFIGSNIQNVPVVDEKIVAQYLGDPMVPYSSYVDGQSREVVHLAWFELYKDAEELEGNVFRYLREPPHMEMQGDLFENKPCFLPPIDASSPKIIYNRLVMKKILPQQRLLRKTSFQIHRVDNAEEKMDEMDVQI</sequence>
<dbReference type="EMBL" id="AQQV01000003">
    <property type="protein sequence ID" value="ORE85800.1"/>
    <property type="molecule type" value="Genomic_DNA"/>
</dbReference>
<keyword evidence="2" id="KW-1185">Reference proteome</keyword>
<protein>
    <submittedName>
        <fullName evidence="1">Uncharacterized protein</fullName>
    </submittedName>
</protein>
<evidence type="ECO:0000313" key="1">
    <source>
        <dbReference type="EMBL" id="ORE85800.1"/>
    </source>
</evidence>
<dbReference type="Proteomes" id="UP000192342">
    <property type="component" value="Unassembled WGS sequence"/>
</dbReference>
<proteinExistence type="predicted"/>
<comment type="caution">
    <text evidence="1">The sequence shown here is derived from an EMBL/GenBank/DDBJ whole genome shotgun (WGS) entry which is preliminary data.</text>
</comment>
<reference evidence="1 2" key="1">
    <citation type="submission" date="2013-04" db="EMBL/GenBank/DDBJ databases">
        <title>Oceanococcus atlanticus 22II-S10r2 Genome Sequencing.</title>
        <authorList>
            <person name="Lai Q."/>
            <person name="Li G."/>
            <person name="Shao Z."/>
        </authorList>
    </citation>
    <scope>NUCLEOTIDE SEQUENCE [LARGE SCALE GENOMIC DNA]</scope>
    <source>
        <strain evidence="1 2">22II-S10r2</strain>
    </source>
</reference>
<evidence type="ECO:0000313" key="2">
    <source>
        <dbReference type="Proteomes" id="UP000192342"/>
    </source>
</evidence>
<name>A0A1Y1SAY7_9GAMM</name>
<gene>
    <name evidence="1" type="ORF">ATO7_10923</name>
</gene>
<organism evidence="1 2">
    <name type="scientific">Oceanococcus atlanticus</name>
    <dbReference type="NCBI Taxonomy" id="1317117"/>
    <lineage>
        <taxon>Bacteria</taxon>
        <taxon>Pseudomonadati</taxon>
        <taxon>Pseudomonadota</taxon>
        <taxon>Gammaproteobacteria</taxon>
        <taxon>Chromatiales</taxon>
        <taxon>Oceanococcaceae</taxon>
        <taxon>Oceanococcus</taxon>
    </lineage>
</organism>